<dbReference type="GO" id="GO:0000727">
    <property type="term" value="P:double-strand break repair via break-induced replication"/>
    <property type="evidence" value="ECO:0007669"/>
    <property type="project" value="TreeGrafter"/>
</dbReference>
<dbReference type="PANTHER" id="PTHR12772:SF0">
    <property type="entry name" value="DNA REPLICATION COMPLEX GINS PROTEIN PSF2"/>
    <property type="match status" value="1"/>
</dbReference>
<evidence type="ECO:0000256" key="3">
    <source>
        <dbReference type="ARBA" id="ARBA00022705"/>
    </source>
</evidence>
<dbReference type="VEuPathDB" id="MicrosporidiaDB:HERIO_97"/>
<comment type="caution">
    <text evidence="6">The sequence shown here is derived from an EMBL/GenBank/DDBJ whole genome shotgun (WGS) entry which is preliminary data.</text>
</comment>
<dbReference type="Gene3D" id="1.20.58.1020">
    <property type="match status" value="1"/>
</dbReference>
<evidence type="ECO:0000313" key="7">
    <source>
        <dbReference type="Proteomes" id="UP000192501"/>
    </source>
</evidence>
<dbReference type="GO" id="GO:0000811">
    <property type="term" value="C:GINS complex"/>
    <property type="evidence" value="ECO:0007669"/>
    <property type="project" value="TreeGrafter"/>
</dbReference>
<dbReference type="Pfam" id="PF05916">
    <property type="entry name" value="Sld5"/>
    <property type="match status" value="1"/>
</dbReference>
<name>A0A1X0QJT8_9MICR</name>
<keyword evidence="4" id="KW-0539">Nucleus</keyword>
<dbReference type="InterPro" id="IPR007257">
    <property type="entry name" value="GINS_Psf2"/>
</dbReference>
<sequence length="162" mass="18716">MSKELLNIALEILIEVEGKSNIKSSNKFNTKYFNGIQIDKLTKMPLYMAIHLQNLGKLTIVLPAYYEDSSLDEIIENENEVIEFTTLPCEYFFEVAKLLKVDNPKIERIATIRKNKLFFGISKLEGKSVQINNLTRWEFCEVKEFILKIMKTGSNIKVTSND</sequence>
<dbReference type="InterPro" id="IPR021151">
    <property type="entry name" value="GINS_A"/>
</dbReference>
<keyword evidence="3" id="KW-0235">DNA replication</keyword>
<dbReference type="EMBL" id="LTAI01000074">
    <property type="protein sequence ID" value="ORE00039.1"/>
    <property type="molecule type" value="Genomic_DNA"/>
</dbReference>
<evidence type="ECO:0000256" key="2">
    <source>
        <dbReference type="ARBA" id="ARBA00010565"/>
    </source>
</evidence>
<comment type="subcellular location">
    <subcellularLocation>
        <location evidence="1">Nucleus</location>
    </subcellularLocation>
</comment>
<proteinExistence type="inferred from homology"/>
<organism evidence="6 7">
    <name type="scientific">Hepatospora eriocheir</name>
    <dbReference type="NCBI Taxonomy" id="1081669"/>
    <lineage>
        <taxon>Eukaryota</taxon>
        <taxon>Fungi</taxon>
        <taxon>Fungi incertae sedis</taxon>
        <taxon>Microsporidia</taxon>
        <taxon>Hepatosporidae</taxon>
        <taxon>Hepatospora</taxon>
    </lineage>
</organism>
<evidence type="ECO:0000256" key="4">
    <source>
        <dbReference type="ARBA" id="ARBA00023242"/>
    </source>
</evidence>
<dbReference type="PANTHER" id="PTHR12772">
    <property type="entry name" value="DNA REPLICATION COMPLEX GINS PROTEIN PSF2"/>
    <property type="match status" value="1"/>
</dbReference>
<dbReference type="GO" id="GO:0006260">
    <property type="term" value="P:DNA replication"/>
    <property type="evidence" value="ECO:0007669"/>
    <property type="project" value="UniProtKB-KW"/>
</dbReference>
<evidence type="ECO:0000313" key="6">
    <source>
        <dbReference type="EMBL" id="ORE00039.1"/>
    </source>
</evidence>
<dbReference type="Proteomes" id="UP000192501">
    <property type="component" value="Unassembled WGS sequence"/>
</dbReference>
<dbReference type="VEuPathDB" id="MicrosporidiaDB:A0H76_2446"/>
<comment type="similarity">
    <text evidence="2">Belongs to the GINS2/PSF2 family.</text>
</comment>
<feature type="domain" description="GINS subunit" evidence="5">
    <location>
        <begin position="66"/>
        <end position="156"/>
    </location>
</feature>
<dbReference type="SUPFAM" id="SSF158573">
    <property type="entry name" value="GINS helical bundle-like"/>
    <property type="match status" value="1"/>
</dbReference>
<dbReference type="InterPro" id="IPR036224">
    <property type="entry name" value="GINS_bundle-like_dom_sf"/>
</dbReference>
<protein>
    <submittedName>
        <fullName evidence="6">PSF2</fullName>
    </submittedName>
</protein>
<evidence type="ECO:0000259" key="5">
    <source>
        <dbReference type="Pfam" id="PF05916"/>
    </source>
</evidence>
<reference evidence="6 7" key="1">
    <citation type="journal article" date="2017" name="Environ. Microbiol.">
        <title>Decay of the glycolytic pathway and adaptation to intranuclear parasitism within Enterocytozoonidae microsporidia.</title>
        <authorList>
            <person name="Wiredu Boakye D."/>
            <person name="Jaroenlak P."/>
            <person name="Prachumwat A."/>
            <person name="Williams T.A."/>
            <person name="Bateman K.S."/>
            <person name="Itsathitphaisarn O."/>
            <person name="Sritunyalucksana K."/>
            <person name="Paszkiewicz K.H."/>
            <person name="Moore K.A."/>
            <person name="Stentiford G.D."/>
            <person name="Williams B.A."/>
        </authorList>
    </citation>
    <scope>NUCLEOTIDE SEQUENCE [LARGE SCALE GENOMIC DNA]</scope>
    <source>
        <strain evidence="7">canceri</strain>
    </source>
</reference>
<evidence type="ECO:0000256" key="1">
    <source>
        <dbReference type="ARBA" id="ARBA00004123"/>
    </source>
</evidence>
<dbReference type="AlphaFoldDB" id="A0A1X0QJT8"/>
<accession>A0A1X0QJT8</accession>
<gene>
    <name evidence="6" type="primary">PSF2</name>
    <name evidence="6" type="ORF">A0H76_2446</name>
</gene>